<dbReference type="GO" id="GO:0006811">
    <property type="term" value="P:monoatomic ion transport"/>
    <property type="evidence" value="ECO:0007669"/>
    <property type="project" value="UniProtKB-KW"/>
</dbReference>
<dbReference type="RefSeq" id="WP_044214314.1">
    <property type="nucleotide sequence ID" value="NZ_BAMD01000117.1"/>
</dbReference>
<dbReference type="GO" id="GO:0015297">
    <property type="term" value="F:antiporter activity"/>
    <property type="evidence" value="ECO:0007669"/>
    <property type="project" value="UniProtKB-KW"/>
</dbReference>
<evidence type="ECO:0000313" key="11">
    <source>
        <dbReference type="EMBL" id="GAF05749.1"/>
    </source>
</evidence>
<feature type="transmembrane region" description="Helical" evidence="10">
    <location>
        <begin position="168"/>
        <end position="191"/>
    </location>
</feature>
<dbReference type="EMBL" id="BAMD01000117">
    <property type="protein sequence ID" value="GAF05749.1"/>
    <property type="molecule type" value="Genomic_DNA"/>
</dbReference>
<sequence>MNKTIDLTTGPIFKQLLKLALPIIGTSLMQMAYSLTDMIWLGHVGSKAVASVGAAGFFVWLGISVLLTTRVGAEIGVSQALGKKDKEEATKYARHALFWALILSIILSLSVLVFAAELMNVFQLSKGEVEDGAVGYLRIVSIGFVFTFMNPTFQGIYNGLGNSKLPFYYLLIGLGLNMALDPLLIFGLGVIPPLKVLGAATATVIAQAVVFAIFTYRFVWKKEIMDPLFKQFKLSKEITRKLFKLGAPVAIESSLFAIFALILARMITQWGDMPIAVQSVGAQIEALSWMTSSGFATALGSFTGQNFGAGNWNRIRKGYFTTLGVGVFLGAIVTLSFLIFGRQIFSLFLPEPEPLQMGITYLKILALSQVFMILEIITRGAFNGIGQTVPPSAIGIIFTGSRVPAGYILSSAKLLGMYGIWWAISLSSIVKGIISMSWFLILLNKKSGKTRKNRLISFIPNRLRQQVMVDKE</sequence>
<evidence type="ECO:0000256" key="1">
    <source>
        <dbReference type="ARBA" id="ARBA00004651"/>
    </source>
</evidence>
<accession>W7YTH6</accession>
<keyword evidence="2" id="KW-0813">Transport</keyword>
<keyword evidence="5 10" id="KW-0812">Transmembrane</keyword>
<dbReference type="AlphaFoldDB" id="W7YTH6"/>
<feature type="transmembrane region" description="Helical" evidence="10">
    <location>
        <begin position="16"/>
        <end position="36"/>
    </location>
</feature>
<dbReference type="NCBIfam" id="TIGR00797">
    <property type="entry name" value="matE"/>
    <property type="match status" value="1"/>
</dbReference>
<keyword evidence="3" id="KW-0050">Antiport</keyword>
<feature type="transmembrane region" description="Helical" evidence="10">
    <location>
        <begin position="197"/>
        <end position="220"/>
    </location>
</feature>
<dbReference type="OrthoDB" id="9776324at2"/>
<dbReference type="GO" id="GO:0042910">
    <property type="term" value="F:xenobiotic transmembrane transporter activity"/>
    <property type="evidence" value="ECO:0007669"/>
    <property type="project" value="InterPro"/>
</dbReference>
<evidence type="ECO:0000313" key="12">
    <source>
        <dbReference type="Proteomes" id="UP000019402"/>
    </source>
</evidence>
<evidence type="ECO:0000256" key="5">
    <source>
        <dbReference type="ARBA" id="ARBA00022692"/>
    </source>
</evidence>
<feature type="transmembrane region" description="Helical" evidence="10">
    <location>
        <begin position="360"/>
        <end position="377"/>
    </location>
</feature>
<dbReference type="PIRSF" id="PIRSF006603">
    <property type="entry name" value="DinF"/>
    <property type="match status" value="1"/>
</dbReference>
<dbReference type="PANTHER" id="PTHR43298">
    <property type="entry name" value="MULTIDRUG RESISTANCE PROTEIN NORM-RELATED"/>
    <property type="match status" value="1"/>
</dbReference>
<evidence type="ECO:0000256" key="3">
    <source>
        <dbReference type="ARBA" id="ARBA00022449"/>
    </source>
</evidence>
<feature type="transmembrane region" description="Helical" evidence="10">
    <location>
        <begin position="319"/>
        <end position="340"/>
    </location>
</feature>
<dbReference type="GO" id="GO:0005886">
    <property type="term" value="C:plasma membrane"/>
    <property type="evidence" value="ECO:0007669"/>
    <property type="project" value="UniProtKB-SubCell"/>
</dbReference>
<feature type="transmembrane region" description="Helical" evidence="10">
    <location>
        <begin position="48"/>
        <end position="67"/>
    </location>
</feature>
<evidence type="ECO:0000256" key="6">
    <source>
        <dbReference type="ARBA" id="ARBA00022989"/>
    </source>
</evidence>
<comment type="caution">
    <text evidence="11">The sequence shown here is derived from an EMBL/GenBank/DDBJ whole genome shotgun (WGS) entry which is preliminary data.</text>
</comment>
<evidence type="ECO:0000256" key="8">
    <source>
        <dbReference type="ARBA" id="ARBA00023136"/>
    </source>
</evidence>
<name>W7YTH6_9BACT</name>
<dbReference type="InterPro" id="IPR002528">
    <property type="entry name" value="MATE_fam"/>
</dbReference>
<keyword evidence="4" id="KW-1003">Cell membrane</keyword>
<dbReference type="CDD" id="cd13140">
    <property type="entry name" value="MATE_like_1"/>
    <property type="match status" value="1"/>
</dbReference>
<feature type="transmembrane region" description="Helical" evidence="10">
    <location>
        <begin position="136"/>
        <end position="156"/>
    </location>
</feature>
<gene>
    <name evidence="11" type="ORF">JCM21142_104500</name>
</gene>
<organism evidence="11 12">
    <name type="scientific">Saccharicrinis fermentans DSM 9555 = JCM 21142</name>
    <dbReference type="NCBI Taxonomy" id="869213"/>
    <lineage>
        <taxon>Bacteria</taxon>
        <taxon>Pseudomonadati</taxon>
        <taxon>Bacteroidota</taxon>
        <taxon>Bacteroidia</taxon>
        <taxon>Marinilabiliales</taxon>
        <taxon>Marinilabiliaceae</taxon>
        <taxon>Saccharicrinis</taxon>
    </lineage>
</organism>
<dbReference type="eggNOG" id="COG0534">
    <property type="taxonomic scope" value="Bacteria"/>
</dbReference>
<evidence type="ECO:0000256" key="10">
    <source>
        <dbReference type="SAM" id="Phobius"/>
    </source>
</evidence>
<dbReference type="InterPro" id="IPR050222">
    <property type="entry name" value="MATE_MdtK"/>
</dbReference>
<proteinExistence type="predicted"/>
<feature type="transmembrane region" description="Helical" evidence="10">
    <location>
        <begin position="420"/>
        <end position="443"/>
    </location>
</feature>
<feature type="transmembrane region" description="Helical" evidence="10">
    <location>
        <begin position="96"/>
        <end position="116"/>
    </location>
</feature>
<dbReference type="InterPro" id="IPR048279">
    <property type="entry name" value="MdtK-like"/>
</dbReference>
<dbReference type="PANTHER" id="PTHR43298:SF2">
    <property type="entry name" value="FMN_FAD EXPORTER YEEO-RELATED"/>
    <property type="match status" value="1"/>
</dbReference>
<dbReference type="Pfam" id="PF01554">
    <property type="entry name" value="MatE"/>
    <property type="match status" value="2"/>
</dbReference>
<evidence type="ECO:0000256" key="2">
    <source>
        <dbReference type="ARBA" id="ARBA00022448"/>
    </source>
</evidence>
<dbReference type="STRING" id="869213.GCA_000517085_02082"/>
<feature type="transmembrane region" description="Helical" evidence="10">
    <location>
        <begin position="389"/>
        <end position="408"/>
    </location>
</feature>
<keyword evidence="8 10" id="KW-0472">Membrane</keyword>
<keyword evidence="7" id="KW-0406">Ion transport</keyword>
<feature type="transmembrane region" description="Helical" evidence="10">
    <location>
        <begin position="287"/>
        <end position="307"/>
    </location>
</feature>
<comment type="subcellular location">
    <subcellularLocation>
        <location evidence="1">Cell membrane</location>
        <topology evidence="1">Multi-pass membrane protein</topology>
    </subcellularLocation>
</comment>
<feature type="transmembrane region" description="Helical" evidence="10">
    <location>
        <begin position="241"/>
        <end position="267"/>
    </location>
</feature>
<protein>
    <recommendedName>
        <fullName evidence="9">Multidrug-efflux transporter</fullName>
    </recommendedName>
</protein>
<keyword evidence="12" id="KW-1185">Reference proteome</keyword>
<evidence type="ECO:0000256" key="9">
    <source>
        <dbReference type="ARBA" id="ARBA00031636"/>
    </source>
</evidence>
<evidence type="ECO:0000256" key="4">
    <source>
        <dbReference type="ARBA" id="ARBA00022475"/>
    </source>
</evidence>
<keyword evidence="6 10" id="KW-1133">Transmembrane helix</keyword>
<reference evidence="11 12" key="1">
    <citation type="journal article" date="2014" name="Genome Announc.">
        <title>Draft Genome Sequence of Cytophaga fermentans JCM 21142T, a Facultative Anaerobe Isolated from Marine Mud.</title>
        <authorList>
            <person name="Starns D."/>
            <person name="Oshima K."/>
            <person name="Suda W."/>
            <person name="Iino T."/>
            <person name="Yuki M."/>
            <person name="Inoue J."/>
            <person name="Kitamura K."/>
            <person name="Iida T."/>
            <person name="Darby A."/>
            <person name="Hattori M."/>
            <person name="Ohkuma M."/>
        </authorList>
    </citation>
    <scope>NUCLEOTIDE SEQUENCE [LARGE SCALE GENOMIC DNA]</scope>
    <source>
        <strain evidence="11 12">JCM 21142</strain>
    </source>
</reference>
<dbReference type="Proteomes" id="UP000019402">
    <property type="component" value="Unassembled WGS sequence"/>
</dbReference>
<evidence type="ECO:0000256" key="7">
    <source>
        <dbReference type="ARBA" id="ARBA00023065"/>
    </source>
</evidence>